<dbReference type="GeneID" id="8301095"/>
<evidence type="ECO:0000256" key="1">
    <source>
        <dbReference type="ARBA" id="ARBA00008874"/>
    </source>
</evidence>
<dbReference type="Gene3D" id="1.10.510.10">
    <property type="entry name" value="Transferase(Phosphotransferase) domain 1"/>
    <property type="match status" value="1"/>
</dbReference>
<name>C5MES1_CANTT</name>
<dbReference type="KEGG" id="ctp:CTRG_04564"/>
<evidence type="ECO:0000256" key="3">
    <source>
        <dbReference type="ARBA" id="ARBA00022527"/>
    </source>
</evidence>
<dbReference type="EMBL" id="GG692400">
    <property type="protein sequence ID" value="EER31781.1"/>
    <property type="molecule type" value="Genomic_DNA"/>
</dbReference>
<protein>
    <recommendedName>
        <fullName evidence="2">non-specific serine/threonine protein kinase</fullName>
        <ecNumber evidence="2">2.7.11.1</ecNumber>
    </recommendedName>
</protein>
<dbReference type="SMART" id="SM00220">
    <property type="entry name" value="S_TKc"/>
    <property type="match status" value="1"/>
</dbReference>
<evidence type="ECO:0000259" key="12">
    <source>
        <dbReference type="PROSITE" id="PS50011"/>
    </source>
</evidence>
<keyword evidence="14" id="KW-1185">Reference proteome</keyword>
<keyword evidence="4" id="KW-0808">Transferase</keyword>
<gene>
    <name evidence="13" type="ORF">CTRG_04564</name>
</gene>
<dbReference type="GO" id="GO:0005737">
    <property type="term" value="C:cytoplasm"/>
    <property type="evidence" value="ECO:0007669"/>
    <property type="project" value="TreeGrafter"/>
</dbReference>
<sequence length="504" mass="56332">MRVIREKRQPVSPHESSTSTPNTNQASRYCLSKCIGRGNFGDVYQAEQKTTSKIVAIKVVNLDDSPDDVKQIIKEIHFLSKLRHPNIIQYIESFSQDYNMYIVMEYCAGGSCSDLLKFHRKLPEDVVGYIIKHVLMGLKYLHSEHKVHRDIKSANVLLTENGEVKLGDFGVSTEITMTKMKKKTFVGTPFWMAPEVITRAKVSETGNNNNNNNNGSSSIDADGYDEKADIWSTGITTIELVTGAPPLAQYDPLKILFDIPKQRPPTLSGVDCSSLIKDFVKYCLIKDPKQRPGANFLLHHHFLTRNNANNNIHSNSPDNAKNKLVRLISKKMAHDSHKPGYKPRFGLASSKLDKDKENVETSIEWEFNETLIQNDAKLILSSTPVAVVSSSTSSSSAASATSRNRRRSIIEAREQGMQRSASGGSGSSYYKTNESYTGGNGSFISSYYSKAELLFSCLHRVHLRARGESTKLGVEQFINDVYKFEKENPGFCTAIVEEIMKHAT</sequence>
<dbReference type="InterPro" id="IPR050629">
    <property type="entry name" value="STE20/SPS1-PAK"/>
</dbReference>
<evidence type="ECO:0000256" key="11">
    <source>
        <dbReference type="SAM" id="MobiDB-lite"/>
    </source>
</evidence>
<evidence type="ECO:0000313" key="14">
    <source>
        <dbReference type="Proteomes" id="UP000002037"/>
    </source>
</evidence>
<dbReference type="GO" id="GO:0004674">
    <property type="term" value="F:protein serine/threonine kinase activity"/>
    <property type="evidence" value="ECO:0007669"/>
    <property type="project" value="UniProtKB-KW"/>
</dbReference>
<evidence type="ECO:0000256" key="8">
    <source>
        <dbReference type="ARBA" id="ARBA00047899"/>
    </source>
</evidence>
<evidence type="ECO:0000256" key="9">
    <source>
        <dbReference type="ARBA" id="ARBA00048679"/>
    </source>
</evidence>
<dbReference type="FunFam" id="3.30.200.20:FF:000315">
    <property type="entry name" value="Calcium-dependent protein kinase 3"/>
    <property type="match status" value="1"/>
</dbReference>
<dbReference type="RefSeq" id="XP_002550266.1">
    <property type="nucleotide sequence ID" value="XM_002550220.1"/>
</dbReference>
<dbReference type="PROSITE" id="PS50011">
    <property type="entry name" value="PROTEIN_KINASE_DOM"/>
    <property type="match status" value="1"/>
</dbReference>
<feature type="region of interest" description="Disordered" evidence="11">
    <location>
        <begin position="1"/>
        <end position="24"/>
    </location>
</feature>
<evidence type="ECO:0000256" key="5">
    <source>
        <dbReference type="ARBA" id="ARBA00022741"/>
    </source>
</evidence>
<keyword evidence="7 10" id="KW-0067">ATP-binding</keyword>
<accession>C5MES1</accession>
<evidence type="ECO:0000256" key="6">
    <source>
        <dbReference type="ARBA" id="ARBA00022777"/>
    </source>
</evidence>
<dbReference type="SUPFAM" id="SSF56112">
    <property type="entry name" value="Protein kinase-like (PK-like)"/>
    <property type="match status" value="1"/>
</dbReference>
<dbReference type="AlphaFoldDB" id="C5MES1"/>
<dbReference type="PROSITE" id="PS00107">
    <property type="entry name" value="PROTEIN_KINASE_ATP"/>
    <property type="match status" value="1"/>
</dbReference>
<keyword evidence="5 10" id="KW-0547">Nucleotide-binding</keyword>
<dbReference type="PANTHER" id="PTHR48012">
    <property type="entry name" value="STERILE20-LIKE KINASE, ISOFORM B-RELATED"/>
    <property type="match status" value="1"/>
</dbReference>
<keyword evidence="3" id="KW-0723">Serine/threonine-protein kinase</keyword>
<comment type="similarity">
    <text evidence="1">Belongs to the protein kinase superfamily. STE Ser/Thr protein kinase family. STE20 subfamily.</text>
</comment>
<dbReference type="HOGENOM" id="CLU_000288_63_23_1"/>
<dbReference type="Pfam" id="PF00069">
    <property type="entry name" value="Pkinase"/>
    <property type="match status" value="1"/>
</dbReference>
<dbReference type="VEuPathDB" id="FungiDB:CTRG_04564"/>
<dbReference type="eggNOG" id="KOG0201">
    <property type="taxonomic scope" value="Eukaryota"/>
</dbReference>
<comment type="catalytic activity">
    <reaction evidence="8">
        <text>L-threonyl-[protein] + ATP = O-phospho-L-threonyl-[protein] + ADP + H(+)</text>
        <dbReference type="Rhea" id="RHEA:46608"/>
        <dbReference type="Rhea" id="RHEA-COMP:11060"/>
        <dbReference type="Rhea" id="RHEA-COMP:11605"/>
        <dbReference type="ChEBI" id="CHEBI:15378"/>
        <dbReference type="ChEBI" id="CHEBI:30013"/>
        <dbReference type="ChEBI" id="CHEBI:30616"/>
        <dbReference type="ChEBI" id="CHEBI:61977"/>
        <dbReference type="ChEBI" id="CHEBI:456216"/>
        <dbReference type="EC" id="2.7.11.1"/>
    </reaction>
</comment>
<dbReference type="STRING" id="294747.C5MES1"/>
<dbReference type="GO" id="GO:0005524">
    <property type="term" value="F:ATP binding"/>
    <property type="evidence" value="ECO:0007669"/>
    <property type="project" value="UniProtKB-UniRule"/>
</dbReference>
<feature type="binding site" evidence="10">
    <location>
        <position position="58"/>
    </location>
    <ligand>
        <name>ATP</name>
        <dbReference type="ChEBI" id="CHEBI:30616"/>
    </ligand>
</feature>
<reference evidence="13 14" key="1">
    <citation type="journal article" date="2009" name="Nature">
        <title>Evolution of pathogenicity and sexual reproduction in eight Candida genomes.</title>
        <authorList>
            <person name="Butler G."/>
            <person name="Rasmussen M.D."/>
            <person name="Lin M.F."/>
            <person name="Santos M.A."/>
            <person name="Sakthikumar S."/>
            <person name="Munro C.A."/>
            <person name="Rheinbay E."/>
            <person name="Grabherr M."/>
            <person name="Forche A."/>
            <person name="Reedy J.L."/>
            <person name="Agrafioti I."/>
            <person name="Arnaud M.B."/>
            <person name="Bates S."/>
            <person name="Brown A.J."/>
            <person name="Brunke S."/>
            <person name="Costanzo M.C."/>
            <person name="Fitzpatrick D.A."/>
            <person name="de Groot P.W."/>
            <person name="Harris D."/>
            <person name="Hoyer L.L."/>
            <person name="Hube B."/>
            <person name="Klis F.M."/>
            <person name="Kodira C."/>
            <person name="Lennard N."/>
            <person name="Logue M.E."/>
            <person name="Martin R."/>
            <person name="Neiman A.M."/>
            <person name="Nikolaou E."/>
            <person name="Quail M.A."/>
            <person name="Quinn J."/>
            <person name="Santos M.C."/>
            <person name="Schmitzberger F.F."/>
            <person name="Sherlock G."/>
            <person name="Shah P."/>
            <person name="Silverstein K.A."/>
            <person name="Skrzypek M.S."/>
            <person name="Soll D."/>
            <person name="Staggs R."/>
            <person name="Stansfield I."/>
            <person name="Stumpf M.P."/>
            <person name="Sudbery P.E."/>
            <person name="Srikantha T."/>
            <person name="Zeng Q."/>
            <person name="Berman J."/>
            <person name="Berriman M."/>
            <person name="Heitman J."/>
            <person name="Gow N.A."/>
            <person name="Lorenz M.C."/>
            <person name="Birren B.W."/>
            <person name="Kellis M."/>
            <person name="Cuomo C.A."/>
        </authorList>
    </citation>
    <scope>NUCLEOTIDE SEQUENCE [LARGE SCALE GENOMIC DNA]</scope>
    <source>
        <strain evidence="14">ATCC MYA-3404 / T1</strain>
    </source>
</reference>
<dbReference type="OrthoDB" id="248923at2759"/>
<dbReference type="InterPro" id="IPR017441">
    <property type="entry name" value="Protein_kinase_ATP_BS"/>
</dbReference>
<proteinExistence type="inferred from homology"/>
<dbReference type="Proteomes" id="UP000002037">
    <property type="component" value="Unassembled WGS sequence"/>
</dbReference>
<evidence type="ECO:0000256" key="2">
    <source>
        <dbReference type="ARBA" id="ARBA00012513"/>
    </source>
</evidence>
<dbReference type="PANTHER" id="PTHR48012:SF10">
    <property type="entry name" value="FI20177P1"/>
    <property type="match status" value="1"/>
</dbReference>
<evidence type="ECO:0000256" key="4">
    <source>
        <dbReference type="ARBA" id="ARBA00022679"/>
    </source>
</evidence>
<dbReference type="GO" id="GO:0030447">
    <property type="term" value="P:filamentous growth"/>
    <property type="evidence" value="ECO:0007669"/>
    <property type="project" value="UniProtKB-ARBA"/>
</dbReference>
<feature type="compositionally biased region" description="Polar residues" evidence="11">
    <location>
        <begin position="14"/>
        <end position="24"/>
    </location>
</feature>
<evidence type="ECO:0000256" key="10">
    <source>
        <dbReference type="PROSITE-ProRule" id="PRU10141"/>
    </source>
</evidence>
<organism evidence="13 14">
    <name type="scientific">Candida tropicalis (strain ATCC MYA-3404 / T1)</name>
    <name type="common">Yeast</name>
    <dbReference type="NCBI Taxonomy" id="294747"/>
    <lineage>
        <taxon>Eukaryota</taxon>
        <taxon>Fungi</taxon>
        <taxon>Dikarya</taxon>
        <taxon>Ascomycota</taxon>
        <taxon>Saccharomycotina</taxon>
        <taxon>Pichiomycetes</taxon>
        <taxon>Debaryomycetaceae</taxon>
        <taxon>Candida/Lodderomyces clade</taxon>
        <taxon>Candida</taxon>
    </lineage>
</organism>
<feature type="domain" description="Protein kinase" evidence="12">
    <location>
        <begin position="29"/>
        <end position="303"/>
    </location>
</feature>
<dbReference type="InterPro" id="IPR011009">
    <property type="entry name" value="Kinase-like_dom_sf"/>
</dbReference>
<dbReference type="InterPro" id="IPR000719">
    <property type="entry name" value="Prot_kinase_dom"/>
</dbReference>
<dbReference type="FunFam" id="1.10.510.10:FF:000499">
    <property type="entry name" value="Serine/threonine-protein kinase KIC1"/>
    <property type="match status" value="1"/>
</dbReference>
<evidence type="ECO:0000313" key="13">
    <source>
        <dbReference type="EMBL" id="EER31781.1"/>
    </source>
</evidence>
<evidence type="ECO:0000256" key="7">
    <source>
        <dbReference type="ARBA" id="ARBA00022840"/>
    </source>
</evidence>
<dbReference type="EC" id="2.7.11.1" evidence="2"/>
<comment type="catalytic activity">
    <reaction evidence="9">
        <text>L-seryl-[protein] + ATP = O-phospho-L-seryl-[protein] + ADP + H(+)</text>
        <dbReference type="Rhea" id="RHEA:17989"/>
        <dbReference type="Rhea" id="RHEA-COMP:9863"/>
        <dbReference type="Rhea" id="RHEA-COMP:11604"/>
        <dbReference type="ChEBI" id="CHEBI:15378"/>
        <dbReference type="ChEBI" id="CHEBI:29999"/>
        <dbReference type="ChEBI" id="CHEBI:30616"/>
        <dbReference type="ChEBI" id="CHEBI:83421"/>
        <dbReference type="ChEBI" id="CHEBI:456216"/>
        <dbReference type="EC" id="2.7.11.1"/>
    </reaction>
</comment>
<keyword evidence="6" id="KW-0418">Kinase</keyword>